<gene>
    <name evidence="2" type="ORF">PoB_005324000</name>
</gene>
<feature type="compositionally biased region" description="Acidic residues" evidence="1">
    <location>
        <begin position="95"/>
        <end position="105"/>
    </location>
</feature>
<accession>A0AAV4C517</accession>
<dbReference type="AlphaFoldDB" id="A0AAV4C517"/>
<dbReference type="Proteomes" id="UP000735302">
    <property type="component" value="Unassembled WGS sequence"/>
</dbReference>
<keyword evidence="3" id="KW-1185">Reference proteome</keyword>
<evidence type="ECO:0000313" key="3">
    <source>
        <dbReference type="Proteomes" id="UP000735302"/>
    </source>
</evidence>
<evidence type="ECO:0000313" key="2">
    <source>
        <dbReference type="EMBL" id="GFO26735.1"/>
    </source>
</evidence>
<dbReference type="EMBL" id="BLXT01005858">
    <property type="protein sequence ID" value="GFO26735.1"/>
    <property type="molecule type" value="Genomic_DNA"/>
</dbReference>
<organism evidence="2 3">
    <name type="scientific">Plakobranchus ocellatus</name>
    <dbReference type="NCBI Taxonomy" id="259542"/>
    <lineage>
        <taxon>Eukaryota</taxon>
        <taxon>Metazoa</taxon>
        <taxon>Spiralia</taxon>
        <taxon>Lophotrochozoa</taxon>
        <taxon>Mollusca</taxon>
        <taxon>Gastropoda</taxon>
        <taxon>Heterobranchia</taxon>
        <taxon>Euthyneura</taxon>
        <taxon>Panpulmonata</taxon>
        <taxon>Sacoglossa</taxon>
        <taxon>Placobranchoidea</taxon>
        <taxon>Plakobranchidae</taxon>
        <taxon>Plakobranchus</taxon>
    </lineage>
</organism>
<evidence type="ECO:0000256" key="1">
    <source>
        <dbReference type="SAM" id="MobiDB-lite"/>
    </source>
</evidence>
<feature type="region of interest" description="Disordered" evidence="1">
    <location>
        <begin position="47"/>
        <end position="105"/>
    </location>
</feature>
<feature type="compositionally biased region" description="Polar residues" evidence="1">
    <location>
        <begin position="56"/>
        <end position="72"/>
    </location>
</feature>
<sequence>MTFHCFKIASKQNIIRDVLYSAKSSNLATVVHEDRLLSLTDGYLMEEKEEEEVESDQGQLGESLISRSTQEAEVTGVGLAEEEPSTSSSSRIVEIESEEESSGDQDIDLVTDLEGNVEHVSERHPELEKIKRFDCGCKLKLASGETCIKQFTADWIFNQGSHFQAIRG</sequence>
<protein>
    <submittedName>
        <fullName evidence="2">Uncharacterized protein</fullName>
    </submittedName>
</protein>
<reference evidence="2 3" key="1">
    <citation type="journal article" date="2021" name="Elife">
        <title>Chloroplast acquisition without the gene transfer in kleptoplastic sea slugs, Plakobranchus ocellatus.</title>
        <authorList>
            <person name="Maeda T."/>
            <person name="Takahashi S."/>
            <person name="Yoshida T."/>
            <person name="Shimamura S."/>
            <person name="Takaki Y."/>
            <person name="Nagai Y."/>
            <person name="Toyoda A."/>
            <person name="Suzuki Y."/>
            <person name="Arimoto A."/>
            <person name="Ishii H."/>
            <person name="Satoh N."/>
            <person name="Nishiyama T."/>
            <person name="Hasebe M."/>
            <person name="Maruyama T."/>
            <person name="Minagawa J."/>
            <person name="Obokata J."/>
            <person name="Shigenobu S."/>
        </authorList>
    </citation>
    <scope>NUCLEOTIDE SEQUENCE [LARGE SCALE GENOMIC DNA]</scope>
</reference>
<name>A0AAV4C517_9GAST</name>
<proteinExistence type="predicted"/>
<comment type="caution">
    <text evidence="2">The sequence shown here is derived from an EMBL/GenBank/DDBJ whole genome shotgun (WGS) entry which is preliminary data.</text>
</comment>